<gene>
    <name evidence="7" type="ORF">NGRA_2476</name>
</gene>
<keyword evidence="4 6" id="KW-1133">Transmembrane helix</keyword>
<keyword evidence="2" id="KW-1003">Cell membrane</keyword>
<evidence type="ECO:0000313" key="8">
    <source>
        <dbReference type="Proteomes" id="UP000740883"/>
    </source>
</evidence>
<dbReference type="AlphaFoldDB" id="A0A9P6GXD7"/>
<dbReference type="GO" id="GO:0015171">
    <property type="term" value="F:amino acid transmembrane transporter activity"/>
    <property type="evidence" value="ECO:0007669"/>
    <property type="project" value="TreeGrafter"/>
</dbReference>
<evidence type="ECO:0000256" key="4">
    <source>
        <dbReference type="ARBA" id="ARBA00022989"/>
    </source>
</evidence>
<dbReference type="PANTHER" id="PTHR30086">
    <property type="entry name" value="ARGININE EXPORTER PROTEIN ARGO"/>
    <property type="match status" value="1"/>
</dbReference>
<dbReference type="GO" id="GO:0005886">
    <property type="term" value="C:plasma membrane"/>
    <property type="evidence" value="ECO:0007669"/>
    <property type="project" value="UniProtKB-SubCell"/>
</dbReference>
<sequence>MITSHFIELGMAYLLAAMMPGPSVTLIIKNGILYSRAASIQACLGTIIGTALQSGVILIGLIFVDNNSIFLKIIKILCSLYLIYLGLKIFWSKKTEILKSNETLSDTINVKYWGYFFEGFLVEFLNPLAFTFFISIMTIIISPQEFWGTKIAYWVEIIVLGSIWFLTVAFILSSERITFYTRRFNKILEIIAGSMFIVFGGRMFIY</sequence>
<feature type="transmembrane region" description="Helical" evidence="6">
    <location>
        <begin position="184"/>
        <end position="205"/>
    </location>
</feature>
<organism evidence="7 8">
    <name type="scientific">Nosema granulosis</name>
    <dbReference type="NCBI Taxonomy" id="83296"/>
    <lineage>
        <taxon>Eukaryota</taxon>
        <taxon>Fungi</taxon>
        <taxon>Fungi incertae sedis</taxon>
        <taxon>Microsporidia</taxon>
        <taxon>Nosematidae</taxon>
        <taxon>Nosema</taxon>
    </lineage>
</organism>
<dbReference type="Proteomes" id="UP000740883">
    <property type="component" value="Unassembled WGS sequence"/>
</dbReference>
<evidence type="ECO:0000256" key="1">
    <source>
        <dbReference type="ARBA" id="ARBA00004651"/>
    </source>
</evidence>
<dbReference type="PANTHER" id="PTHR30086:SF21">
    <property type="entry name" value="TRANSPORT PROTEIN"/>
    <property type="match status" value="1"/>
</dbReference>
<accession>A0A9P6GXD7</accession>
<reference evidence="7 8" key="1">
    <citation type="journal article" date="2020" name="Genome Biol. Evol.">
        <title>Comparative genomics of strictly vertically transmitted, feminizing microsporidia endosymbionts of amphipod crustaceans.</title>
        <authorList>
            <person name="Cormier A."/>
            <person name="Chebbi M.A."/>
            <person name="Giraud I."/>
            <person name="Wattier R."/>
            <person name="Teixeira M."/>
            <person name="Gilbert C."/>
            <person name="Rigaud T."/>
            <person name="Cordaux R."/>
        </authorList>
    </citation>
    <scope>NUCLEOTIDE SEQUENCE [LARGE SCALE GENOMIC DNA]</scope>
    <source>
        <strain evidence="7 8">Ou3-Ou53</strain>
    </source>
</reference>
<keyword evidence="5 6" id="KW-0472">Membrane</keyword>
<keyword evidence="8" id="KW-1185">Reference proteome</keyword>
<comment type="caution">
    <text evidence="7">The sequence shown here is derived from an EMBL/GenBank/DDBJ whole genome shotgun (WGS) entry which is preliminary data.</text>
</comment>
<feature type="transmembrane region" description="Helical" evidence="6">
    <location>
        <begin position="153"/>
        <end position="172"/>
    </location>
</feature>
<evidence type="ECO:0000256" key="6">
    <source>
        <dbReference type="SAM" id="Phobius"/>
    </source>
</evidence>
<feature type="transmembrane region" description="Helical" evidence="6">
    <location>
        <begin position="112"/>
        <end position="141"/>
    </location>
</feature>
<dbReference type="EMBL" id="SBJO01000282">
    <property type="protein sequence ID" value="KAF9761660.1"/>
    <property type="molecule type" value="Genomic_DNA"/>
</dbReference>
<evidence type="ECO:0000256" key="5">
    <source>
        <dbReference type="ARBA" id="ARBA00023136"/>
    </source>
</evidence>
<name>A0A9P6GXD7_9MICR</name>
<evidence type="ECO:0000256" key="3">
    <source>
        <dbReference type="ARBA" id="ARBA00022692"/>
    </source>
</evidence>
<keyword evidence="3 6" id="KW-0812">Transmembrane</keyword>
<protein>
    <submittedName>
        <fullName evidence="7">Uncharacterized protein</fullName>
    </submittedName>
</protein>
<evidence type="ECO:0000256" key="2">
    <source>
        <dbReference type="ARBA" id="ARBA00022475"/>
    </source>
</evidence>
<feature type="transmembrane region" description="Helical" evidence="6">
    <location>
        <begin position="6"/>
        <end position="28"/>
    </location>
</feature>
<comment type="subcellular location">
    <subcellularLocation>
        <location evidence="1">Cell membrane</location>
        <topology evidence="1">Multi-pass membrane protein</topology>
    </subcellularLocation>
</comment>
<dbReference type="InterPro" id="IPR001123">
    <property type="entry name" value="LeuE-type"/>
</dbReference>
<proteinExistence type="predicted"/>
<dbReference type="Pfam" id="PF01810">
    <property type="entry name" value="LysE"/>
    <property type="match status" value="1"/>
</dbReference>
<feature type="transmembrane region" description="Helical" evidence="6">
    <location>
        <begin position="40"/>
        <end position="63"/>
    </location>
</feature>
<feature type="transmembrane region" description="Helical" evidence="6">
    <location>
        <begin position="69"/>
        <end position="91"/>
    </location>
</feature>
<evidence type="ECO:0000313" key="7">
    <source>
        <dbReference type="EMBL" id="KAF9761660.1"/>
    </source>
</evidence>